<keyword evidence="2" id="KW-1185">Reference proteome</keyword>
<organism evidence="1 2">
    <name type="scientific">Nonomuraea roseoviolacea subsp. carminata</name>
    <dbReference type="NCBI Taxonomy" id="160689"/>
    <lineage>
        <taxon>Bacteria</taxon>
        <taxon>Bacillati</taxon>
        <taxon>Actinomycetota</taxon>
        <taxon>Actinomycetes</taxon>
        <taxon>Streptosporangiales</taxon>
        <taxon>Streptosporangiaceae</taxon>
        <taxon>Nonomuraea</taxon>
    </lineage>
</organism>
<evidence type="ECO:0000313" key="2">
    <source>
        <dbReference type="Proteomes" id="UP001320766"/>
    </source>
</evidence>
<sequence length="56" mass="6196">MIIAEPSPGRKPNESAVIEALSPKNRLVSEKRSSGSEKNLRQPFADDVVFAGQRRM</sequence>
<evidence type="ECO:0000313" key="1">
    <source>
        <dbReference type="EMBL" id="MCP2346584.1"/>
    </source>
</evidence>
<dbReference type="Proteomes" id="UP001320766">
    <property type="component" value="Unassembled WGS sequence"/>
</dbReference>
<protein>
    <recommendedName>
        <fullName evidence="3">Transposase</fullName>
    </recommendedName>
</protein>
<proteinExistence type="predicted"/>
<gene>
    <name evidence="1" type="ORF">HD595_002706</name>
</gene>
<dbReference type="EMBL" id="JAMZEC010000001">
    <property type="protein sequence ID" value="MCP2346584.1"/>
    <property type="molecule type" value="Genomic_DNA"/>
</dbReference>
<evidence type="ECO:0008006" key="3">
    <source>
        <dbReference type="Google" id="ProtNLM"/>
    </source>
</evidence>
<accession>A0ABT1JYV3</accession>
<comment type="caution">
    <text evidence="1">The sequence shown here is derived from an EMBL/GenBank/DDBJ whole genome shotgun (WGS) entry which is preliminary data.</text>
</comment>
<reference evidence="1 2" key="1">
    <citation type="submission" date="2022-06" db="EMBL/GenBank/DDBJ databases">
        <title>Sequencing the genomes of 1000 actinobacteria strains.</title>
        <authorList>
            <person name="Klenk H.-P."/>
        </authorList>
    </citation>
    <scope>NUCLEOTIDE SEQUENCE [LARGE SCALE GENOMIC DNA]</scope>
    <source>
        <strain evidence="1 2">DSM 44170</strain>
    </source>
</reference>
<name>A0ABT1JYV3_9ACTN</name>
<dbReference type="RefSeq" id="WP_253768889.1">
    <property type="nucleotide sequence ID" value="NZ_BAAAVE010000012.1"/>
</dbReference>